<dbReference type="GeneID" id="6071700"/>
<feature type="region of interest" description="Disordered" evidence="1">
    <location>
        <begin position="363"/>
        <end position="450"/>
    </location>
</feature>
<dbReference type="OrthoDB" id="2278929at2759"/>
<sequence length="683" mass="74239">MRLPNEGWYGGTGAIGVEERWALRLKIGQLHEAERRTVNVDRRKCTSAFAADFFNIYQHLRPQALFPPSRSLTPHTLIFFAMSSSRPIQNSPWPDPTPAASTSSSSSRRSTKRRRIQHKALEARASTSKSARRQIVADQSEVQTALVNCEFYSGNNVFSCFPTAQTVIPQHQWASFVWNSRRPDLTQTNLVDIFLFRGDSGQQILHFPNTSNPTDQAGLLTAQVNDSWWGTDGKNWNGSNISYPFYWVIIRSDKTLDGNQVAQPTFTAVQTTYADSVIASSSASVASASSASSASAASASASSYSASVKSQGTSPTSAVQHTLNASSSFPHWAIAVIVVLGFLAIVASCVLVFLILRRIRRRREKEESEANRNSMGSASPMMANAANTSPLLGGTAALLPPPTRPGSGGGGGGTLSRHDSQQQLAPSMTHDAESTTSRPGSAGDSGPFSGADAAIMADAFRKMLRKPDFAAAGPVEEGEGPEGQDEQIINRELAEEGRDIRSQNFHSTVGYPTDPLAPSSSPTPPINNPSLSFIIVLTSLCSTLFTCISTPLLYHPRDRPLISSYTSRLMCIYSHYFISTLIHPLLPTGAFSFPLPASHSSLRPHCSSKVTPPLVEYPQQHLPGLARSRLLVQTPAIHSIQLEPLDFFYLMLVPHSFFLALHTPLAPCSLSNPFFFALHYSLF</sequence>
<evidence type="ECO:0000256" key="2">
    <source>
        <dbReference type="SAM" id="Phobius"/>
    </source>
</evidence>
<feature type="transmembrane region" description="Helical" evidence="2">
    <location>
        <begin position="531"/>
        <end position="554"/>
    </location>
</feature>
<dbReference type="Proteomes" id="UP000001194">
    <property type="component" value="Unassembled WGS sequence"/>
</dbReference>
<protein>
    <submittedName>
        <fullName evidence="3">Predicted protein</fullName>
    </submittedName>
</protein>
<dbReference type="InParanoid" id="B0CX07"/>
<proteinExistence type="predicted"/>
<organism evidence="4">
    <name type="scientific">Laccaria bicolor (strain S238N-H82 / ATCC MYA-4686)</name>
    <name type="common">Bicoloured deceiver</name>
    <name type="synonym">Laccaria laccata var. bicolor</name>
    <dbReference type="NCBI Taxonomy" id="486041"/>
    <lineage>
        <taxon>Eukaryota</taxon>
        <taxon>Fungi</taxon>
        <taxon>Dikarya</taxon>
        <taxon>Basidiomycota</taxon>
        <taxon>Agaricomycotina</taxon>
        <taxon>Agaricomycetes</taxon>
        <taxon>Agaricomycetidae</taxon>
        <taxon>Agaricales</taxon>
        <taxon>Agaricineae</taxon>
        <taxon>Hydnangiaceae</taxon>
        <taxon>Laccaria</taxon>
    </lineage>
</organism>
<name>B0CX07_LACBS</name>
<feature type="transmembrane region" description="Helical" evidence="2">
    <location>
        <begin position="332"/>
        <end position="356"/>
    </location>
</feature>
<keyword evidence="4" id="KW-1185">Reference proteome</keyword>
<accession>B0CX07</accession>
<dbReference type="AlphaFoldDB" id="B0CX07"/>
<evidence type="ECO:0000313" key="4">
    <source>
        <dbReference type="Proteomes" id="UP000001194"/>
    </source>
</evidence>
<dbReference type="HOGENOM" id="CLU_402817_0_0_1"/>
<dbReference type="STRING" id="486041.B0CX07"/>
<dbReference type="EMBL" id="DS547093">
    <property type="protein sequence ID" value="EDR13596.1"/>
    <property type="molecule type" value="Genomic_DNA"/>
</dbReference>
<feature type="compositionally biased region" description="Basic residues" evidence="1">
    <location>
        <begin position="109"/>
        <end position="118"/>
    </location>
</feature>
<dbReference type="RefSeq" id="XP_001876094.1">
    <property type="nucleotide sequence ID" value="XM_001876059.1"/>
</dbReference>
<evidence type="ECO:0000256" key="1">
    <source>
        <dbReference type="SAM" id="MobiDB-lite"/>
    </source>
</evidence>
<gene>
    <name evidence="3" type="ORF">LACBIDRAFT_322637</name>
</gene>
<reference evidence="3 4" key="1">
    <citation type="journal article" date="2008" name="Nature">
        <title>The genome of Laccaria bicolor provides insights into mycorrhizal symbiosis.</title>
        <authorList>
            <person name="Martin F."/>
            <person name="Aerts A."/>
            <person name="Ahren D."/>
            <person name="Brun A."/>
            <person name="Danchin E.G.J."/>
            <person name="Duchaussoy F."/>
            <person name="Gibon J."/>
            <person name="Kohler A."/>
            <person name="Lindquist E."/>
            <person name="Pereda V."/>
            <person name="Salamov A."/>
            <person name="Shapiro H.J."/>
            <person name="Wuyts J."/>
            <person name="Blaudez D."/>
            <person name="Buee M."/>
            <person name="Brokstein P."/>
            <person name="Canbaeck B."/>
            <person name="Cohen D."/>
            <person name="Courty P.E."/>
            <person name="Coutinho P.M."/>
            <person name="Delaruelle C."/>
            <person name="Detter J.C."/>
            <person name="Deveau A."/>
            <person name="DiFazio S."/>
            <person name="Duplessis S."/>
            <person name="Fraissinet-Tachet L."/>
            <person name="Lucic E."/>
            <person name="Frey-Klett P."/>
            <person name="Fourrey C."/>
            <person name="Feussner I."/>
            <person name="Gay G."/>
            <person name="Grimwood J."/>
            <person name="Hoegger P.J."/>
            <person name="Jain P."/>
            <person name="Kilaru S."/>
            <person name="Labbe J."/>
            <person name="Lin Y.C."/>
            <person name="Legue V."/>
            <person name="Le Tacon F."/>
            <person name="Marmeisse R."/>
            <person name="Melayah D."/>
            <person name="Montanini B."/>
            <person name="Muratet M."/>
            <person name="Nehls U."/>
            <person name="Niculita-Hirzel H."/>
            <person name="Oudot-Le Secq M.P."/>
            <person name="Peter M."/>
            <person name="Quesneville H."/>
            <person name="Rajashekar B."/>
            <person name="Reich M."/>
            <person name="Rouhier N."/>
            <person name="Schmutz J."/>
            <person name="Yin T."/>
            <person name="Chalot M."/>
            <person name="Henrissat B."/>
            <person name="Kuees U."/>
            <person name="Lucas S."/>
            <person name="Van de Peer Y."/>
            <person name="Podila G.K."/>
            <person name="Polle A."/>
            <person name="Pukkila P.J."/>
            <person name="Richardson P.M."/>
            <person name="Rouze P."/>
            <person name="Sanders I.R."/>
            <person name="Stajich J.E."/>
            <person name="Tunlid A."/>
            <person name="Tuskan G."/>
            <person name="Grigoriev I.V."/>
        </authorList>
    </citation>
    <scope>NUCLEOTIDE SEQUENCE [LARGE SCALE GENOMIC DNA]</scope>
    <source>
        <strain evidence="4">S238N-H82 / ATCC MYA-4686</strain>
    </source>
</reference>
<feature type="region of interest" description="Disordered" evidence="1">
    <location>
        <begin position="88"/>
        <end position="133"/>
    </location>
</feature>
<keyword evidence="2" id="KW-1133">Transmembrane helix</keyword>
<dbReference type="KEGG" id="lbc:LACBIDRAFT_322637"/>
<evidence type="ECO:0000313" key="3">
    <source>
        <dbReference type="EMBL" id="EDR13596.1"/>
    </source>
</evidence>
<keyword evidence="2" id="KW-0812">Transmembrane</keyword>
<keyword evidence="2" id="KW-0472">Membrane</keyword>